<keyword evidence="3 6" id="KW-0238">DNA-binding</keyword>
<dbReference type="PANTHER" id="PTHR30537:SF5">
    <property type="entry name" value="HTH-TYPE TRANSCRIPTIONAL ACTIVATOR TTDR-RELATED"/>
    <property type="match status" value="1"/>
</dbReference>
<dbReference type="RefSeq" id="WP_167305019.1">
    <property type="nucleotide sequence ID" value="NZ_JAASQR010000004.1"/>
</dbReference>
<dbReference type="PROSITE" id="PS50931">
    <property type="entry name" value="HTH_LYSR"/>
    <property type="match status" value="1"/>
</dbReference>
<dbReference type="InterPro" id="IPR058163">
    <property type="entry name" value="LysR-type_TF_proteobact-type"/>
</dbReference>
<evidence type="ECO:0000259" key="5">
    <source>
        <dbReference type="PROSITE" id="PS50931"/>
    </source>
</evidence>
<dbReference type="InterPro" id="IPR000847">
    <property type="entry name" value="LysR_HTH_N"/>
</dbReference>
<dbReference type="Pfam" id="PF00126">
    <property type="entry name" value="HTH_1"/>
    <property type="match status" value="1"/>
</dbReference>
<dbReference type="InterPro" id="IPR036390">
    <property type="entry name" value="WH_DNA-bd_sf"/>
</dbReference>
<keyword evidence="2" id="KW-0805">Transcription regulation</keyword>
<dbReference type="GO" id="GO:0043565">
    <property type="term" value="F:sequence-specific DNA binding"/>
    <property type="evidence" value="ECO:0007669"/>
    <property type="project" value="TreeGrafter"/>
</dbReference>
<dbReference type="GO" id="GO:0006351">
    <property type="term" value="P:DNA-templated transcription"/>
    <property type="evidence" value="ECO:0007669"/>
    <property type="project" value="TreeGrafter"/>
</dbReference>
<protein>
    <submittedName>
        <fullName evidence="6">DNA-binding transcriptional LysR family regulator</fullName>
    </submittedName>
</protein>
<dbReference type="CDD" id="cd08422">
    <property type="entry name" value="PBP2_CrgA_like"/>
    <property type="match status" value="1"/>
</dbReference>
<dbReference type="GO" id="GO:0003700">
    <property type="term" value="F:DNA-binding transcription factor activity"/>
    <property type="evidence" value="ECO:0007669"/>
    <property type="project" value="InterPro"/>
</dbReference>
<organism evidence="6 7">
    <name type="scientific">Sphingobium vermicomposti</name>
    <dbReference type="NCBI Taxonomy" id="529005"/>
    <lineage>
        <taxon>Bacteria</taxon>
        <taxon>Pseudomonadati</taxon>
        <taxon>Pseudomonadota</taxon>
        <taxon>Alphaproteobacteria</taxon>
        <taxon>Sphingomonadales</taxon>
        <taxon>Sphingomonadaceae</taxon>
        <taxon>Sphingobium</taxon>
    </lineage>
</organism>
<dbReference type="Pfam" id="PF03466">
    <property type="entry name" value="LysR_substrate"/>
    <property type="match status" value="1"/>
</dbReference>
<keyword evidence="4" id="KW-0804">Transcription</keyword>
<comment type="caution">
    <text evidence="6">The sequence shown here is derived from an EMBL/GenBank/DDBJ whole genome shotgun (WGS) entry which is preliminary data.</text>
</comment>
<evidence type="ECO:0000256" key="2">
    <source>
        <dbReference type="ARBA" id="ARBA00023015"/>
    </source>
</evidence>
<dbReference type="PANTHER" id="PTHR30537">
    <property type="entry name" value="HTH-TYPE TRANSCRIPTIONAL REGULATOR"/>
    <property type="match status" value="1"/>
</dbReference>
<feature type="domain" description="HTH lysR-type" evidence="5">
    <location>
        <begin position="7"/>
        <end position="58"/>
    </location>
</feature>
<dbReference type="InterPro" id="IPR005119">
    <property type="entry name" value="LysR_subst-bd"/>
</dbReference>
<sequence>MMDPDYELFAKAVEVGSLSAAGRMLMISPAMMSKRIARLEARLGVRLVHRTTRRLALTEEGAMLHGDIVAILDAIAQAEDRVTNRLRTASGPLRISAPTSFGRLHVAAHVGDFLKAYPHVELELNLTDAYVDLLVEQVDVAIRITSEVPASLDAQLLAPNRRILCASPAYLAEHGIAERIEDLARHRLLAADGQLPWRLVNGRSRKLVEGRSHVRTNSSEIVRELALSGVGIALRSLWDVGVQLAEGQLVRVLDGWEGPGDLGVYAVYPRAAFRPLVVDALIAFLRDRFGDASWNADQQVRDRALRTSGVTV</sequence>
<dbReference type="InterPro" id="IPR036388">
    <property type="entry name" value="WH-like_DNA-bd_sf"/>
</dbReference>
<evidence type="ECO:0000313" key="6">
    <source>
        <dbReference type="EMBL" id="NIJ18144.1"/>
    </source>
</evidence>
<evidence type="ECO:0000256" key="4">
    <source>
        <dbReference type="ARBA" id="ARBA00023163"/>
    </source>
</evidence>
<dbReference type="SUPFAM" id="SSF46785">
    <property type="entry name" value="Winged helix' DNA-binding domain"/>
    <property type="match status" value="1"/>
</dbReference>
<reference evidence="6 7" key="1">
    <citation type="submission" date="2020-03" db="EMBL/GenBank/DDBJ databases">
        <title>Genomic Encyclopedia of Type Strains, Phase IV (KMG-IV): sequencing the most valuable type-strain genomes for metagenomic binning, comparative biology and taxonomic classification.</title>
        <authorList>
            <person name="Goeker M."/>
        </authorList>
    </citation>
    <scope>NUCLEOTIDE SEQUENCE [LARGE SCALE GENOMIC DNA]</scope>
    <source>
        <strain evidence="6 7">DSM 21299</strain>
    </source>
</reference>
<name>A0A846MDA2_9SPHN</name>
<gene>
    <name evidence="6" type="ORF">FHS54_003144</name>
</gene>
<proteinExistence type="inferred from homology"/>
<dbReference type="Gene3D" id="1.10.10.10">
    <property type="entry name" value="Winged helix-like DNA-binding domain superfamily/Winged helix DNA-binding domain"/>
    <property type="match status" value="1"/>
</dbReference>
<keyword evidence="7" id="KW-1185">Reference proteome</keyword>
<dbReference type="EMBL" id="JAASQR010000004">
    <property type="protein sequence ID" value="NIJ18144.1"/>
    <property type="molecule type" value="Genomic_DNA"/>
</dbReference>
<dbReference type="Gene3D" id="3.40.190.290">
    <property type="match status" value="1"/>
</dbReference>
<evidence type="ECO:0000256" key="3">
    <source>
        <dbReference type="ARBA" id="ARBA00023125"/>
    </source>
</evidence>
<evidence type="ECO:0000256" key="1">
    <source>
        <dbReference type="ARBA" id="ARBA00009437"/>
    </source>
</evidence>
<evidence type="ECO:0000313" key="7">
    <source>
        <dbReference type="Proteomes" id="UP000576821"/>
    </source>
</evidence>
<dbReference type="SUPFAM" id="SSF53850">
    <property type="entry name" value="Periplasmic binding protein-like II"/>
    <property type="match status" value="1"/>
</dbReference>
<accession>A0A846MDA2</accession>
<comment type="similarity">
    <text evidence="1">Belongs to the LysR transcriptional regulatory family.</text>
</comment>
<dbReference type="Proteomes" id="UP000576821">
    <property type="component" value="Unassembled WGS sequence"/>
</dbReference>
<dbReference type="AlphaFoldDB" id="A0A846MDA2"/>